<gene>
    <name evidence="1" type="ORF">SAMN05216302_102154</name>
</gene>
<dbReference type="InterPro" id="IPR021505">
    <property type="entry name" value="Phage_B3_Orf6"/>
</dbReference>
<dbReference type="STRING" id="52441.SAMN05216302_102154"/>
<accession>A0A1I4DJ87</accession>
<keyword evidence="2" id="KW-1185">Reference proteome</keyword>
<sequence>MQTTELTQENIRPNVPHGYMRNAQGHLVPDELVPDIDKARDELVHEIIGNAERMRDQMAAFKETVMGDLRAFVDLSAEKYGVKMGGSKGNTTFASYDGRYKIRIDVSEYITFDERLQIAKELIDRCIHKWAQGSGAEIRALVEHAFQTDKEGKISVGRVLGLTRLKIDDEQWQSAMKAVHDSMQVSGTTTYMRIYRRVGDSDQYEQLSLDFSKL</sequence>
<dbReference type="RefSeq" id="WP_090700783.1">
    <property type="nucleotide sequence ID" value="NZ_FOSP01000021.1"/>
</dbReference>
<protein>
    <recommendedName>
        <fullName evidence="3">Sulfate transporter</fullName>
    </recommendedName>
</protein>
<dbReference type="Proteomes" id="UP000199533">
    <property type="component" value="Unassembled WGS sequence"/>
</dbReference>
<proteinExistence type="predicted"/>
<dbReference type="AlphaFoldDB" id="A0A1I4DJ87"/>
<name>A0A1I4DJ87_9PROT</name>
<reference evidence="2" key="1">
    <citation type="submission" date="2016-10" db="EMBL/GenBank/DDBJ databases">
        <authorList>
            <person name="Varghese N."/>
            <person name="Submissions S."/>
        </authorList>
    </citation>
    <scope>NUCLEOTIDE SEQUENCE [LARGE SCALE GENOMIC DNA]</scope>
    <source>
        <strain evidence="2">Nm69</strain>
    </source>
</reference>
<evidence type="ECO:0008006" key="3">
    <source>
        <dbReference type="Google" id="ProtNLM"/>
    </source>
</evidence>
<evidence type="ECO:0000313" key="2">
    <source>
        <dbReference type="Proteomes" id="UP000199533"/>
    </source>
</evidence>
<organism evidence="1 2">
    <name type="scientific">Nitrosomonas aestuarii</name>
    <dbReference type="NCBI Taxonomy" id="52441"/>
    <lineage>
        <taxon>Bacteria</taxon>
        <taxon>Pseudomonadati</taxon>
        <taxon>Pseudomonadota</taxon>
        <taxon>Betaproteobacteria</taxon>
        <taxon>Nitrosomonadales</taxon>
        <taxon>Nitrosomonadaceae</taxon>
        <taxon>Nitrosomonas</taxon>
    </lineage>
</organism>
<evidence type="ECO:0000313" key="1">
    <source>
        <dbReference type="EMBL" id="SFK92979.1"/>
    </source>
</evidence>
<dbReference type="OrthoDB" id="7554786at2"/>
<dbReference type="EMBL" id="FOSP01000021">
    <property type="protein sequence ID" value="SFK92979.1"/>
    <property type="molecule type" value="Genomic_DNA"/>
</dbReference>
<dbReference type="Pfam" id="PF11363">
    <property type="entry name" value="DUF3164"/>
    <property type="match status" value="1"/>
</dbReference>